<dbReference type="Pfam" id="PF00392">
    <property type="entry name" value="GntR"/>
    <property type="match status" value="1"/>
</dbReference>
<dbReference type="SMART" id="SM00345">
    <property type="entry name" value="HTH_GNTR"/>
    <property type="match status" value="1"/>
</dbReference>
<evidence type="ECO:0000256" key="3">
    <source>
        <dbReference type="ARBA" id="ARBA00023163"/>
    </source>
</evidence>
<dbReference type="Gene3D" id="1.20.120.530">
    <property type="entry name" value="GntR ligand-binding domain-like"/>
    <property type="match status" value="1"/>
</dbReference>
<evidence type="ECO:0000313" key="6">
    <source>
        <dbReference type="Proteomes" id="UP000633205"/>
    </source>
</evidence>
<evidence type="ECO:0000259" key="4">
    <source>
        <dbReference type="PROSITE" id="PS50949"/>
    </source>
</evidence>
<dbReference type="PRINTS" id="PR00035">
    <property type="entry name" value="HTHGNTR"/>
</dbReference>
<keyword evidence="2" id="KW-0238">DNA-binding</keyword>
<dbReference type="SUPFAM" id="SSF46785">
    <property type="entry name" value="Winged helix' DNA-binding domain"/>
    <property type="match status" value="1"/>
</dbReference>
<sequence>MTDTVYDRIRAAIVSGELSAAQRLAEVALAERFGTSRTPVREALQQLESERLIERTRRGRFVRQIQPEEVFDIYDVLKVLEASAARMASERATAWNLLQLRTVHQSMVDLTEPNAPRRAELNREFHEVLAAAAHSPTTARVLLQLNSSLIVTARTTLAVEERWQAALAEHEELVDAIARRDGDAAARIAEEHMVAARDVRVQFYSDTAASLGAR</sequence>
<dbReference type="PANTHER" id="PTHR43537:SF5">
    <property type="entry name" value="UXU OPERON TRANSCRIPTIONAL REGULATOR"/>
    <property type="match status" value="1"/>
</dbReference>
<proteinExistence type="predicted"/>
<dbReference type="AlphaFoldDB" id="A0A916Y314"/>
<keyword evidence="3" id="KW-0804">Transcription</keyword>
<dbReference type="SUPFAM" id="SSF48008">
    <property type="entry name" value="GntR ligand-binding domain-like"/>
    <property type="match status" value="1"/>
</dbReference>
<dbReference type="PANTHER" id="PTHR43537">
    <property type="entry name" value="TRANSCRIPTIONAL REGULATOR, GNTR FAMILY"/>
    <property type="match status" value="1"/>
</dbReference>
<reference evidence="5" key="2">
    <citation type="submission" date="2020-09" db="EMBL/GenBank/DDBJ databases">
        <authorList>
            <person name="Sun Q."/>
            <person name="Zhou Y."/>
        </authorList>
    </citation>
    <scope>NUCLEOTIDE SEQUENCE</scope>
    <source>
        <strain evidence="5">CGMCC 1.15152</strain>
    </source>
</reference>
<dbReference type="InterPro" id="IPR036388">
    <property type="entry name" value="WH-like_DNA-bd_sf"/>
</dbReference>
<keyword evidence="1" id="KW-0805">Transcription regulation</keyword>
<dbReference type="InterPro" id="IPR000524">
    <property type="entry name" value="Tscrpt_reg_HTH_GntR"/>
</dbReference>
<gene>
    <name evidence="5" type="ORF">GCM10010915_05330</name>
</gene>
<dbReference type="PROSITE" id="PS50949">
    <property type="entry name" value="HTH_GNTR"/>
    <property type="match status" value="1"/>
</dbReference>
<dbReference type="RefSeq" id="WP_188710762.1">
    <property type="nucleotide sequence ID" value="NZ_BMHO01000001.1"/>
</dbReference>
<dbReference type="InterPro" id="IPR011711">
    <property type="entry name" value="GntR_C"/>
</dbReference>
<dbReference type="Gene3D" id="1.10.10.10">
    <property type="entry name" value="Winged helix-like DNA-binding domain superfamily/Winged helix DNA-binding domain"/>
    <property type="match status" value="1"/>
</dbReference>
<organism evidence="5 6">
    <name type="scientific">Microbacterium faecale</name>
    <dbReference type="NCBI Taxonomy" id="1804630"/>
    <lineage>
        <taxon>Bacteria</taxon>
        <taxon>Bacillati</taxon>
        <taxon>Actinomycetota</taxon>
        <taxon>Actinomycetes</taxon>
        <taxon>Micrococcales</taxon>
        <taxon>Microbacteriaceae</taxon>
        <taxon>Microbacterium</taxon>
    </lineage>
</organism>
<dbReference type="InterPro" id="IPR008920">
    <property type="entry name" value="TF_FadR/GntR_C"/>
</dbReference>
<dbReference type="Pfam" id="PF07729">
    <property type="entry name" value="FCD"/>
    <property type="match status" value="1"/>
</dbReference>
<dbReference type="InterPro" id="IPR036390">
    <property type="entry name" value="WH_DNA-bd_sf"/>
</dbReference>
<protein>
    <submittedName>
        <fullName evidence="5">GntR family transcriptional regulator</fullName>
    </submittedName>
</protein>
<feature type="domain" description="HTH gntR-type" evidence="4">
    <location>
        <begin position="1"/>
        <end position="65"/>
    </location>
</feature>
<dbReference type="CDD" id="cd07377">
    <property type="entry name" value="WHTH_GntR"/>
    <property type="match status" value="1"/>
</dbReference>
<dbReference type="GO" id="GO:0003677">
    <property type="term" value="F:DNA binding"/>
    <property type="evidence" value="ECO:0007669"/>
    <property type="project" value="UniProtKB-KW"/>
</dbReference>
<evidence type="ECO:0000256" key="2">
    <source>
        <dbReference type="ARBA" id="ARBA00023125"/>
    </source>
</evidence>
<dbReference type="SMART" id="SM00895">
    <property type="entry name" value="FCD"/>
    <property type="match status" value="1"/>
</dbReference>
<name>A0A916Y314_9MICO</name>
<dbReference type="EMBL" id="BMHO01000001">
    <property type="protein sequence ID" value="GGD28238.1"/>
    <property type="molecule type" value="Genomic_DNA"/>
</dbReference>
<comment type="caution">
    <text evidence="5">The sequence shown here is derived from an EMBL/GenBank/DDBJ whole genome shotgun (WGS) entry which is preliminary data.</text>
</comment>
<dbReference type="GO" id="GO:0003700">
    <property type="term" value="F:DNA-binding transcription factor activity"/>
    <property type="evidence" value="ECO:0007669"/>
    <property type="project" value="InterPro"/>
</dbReference>
<evidence type="ECO:0000313" key="5">
    <source>
        <dbReference type="EMBL" id="GGD28238.1"/>
    </source>
</evidence>
<keyword evidence="6" id="KW-1185">Reference proteome</keyword>
<evidence type="ECO:0000256" key="1">
    <source>
        <dbReference type="ARBA" id="ARBA00023015"/>
    </source>
</evidence>
<reference evidence="5" key="1">
    <citation type="journal article" date="2014" name="Int. J. Syst. Evol. Microbiol.">
        <title>Complete genome sequence of Corynebacterium casei LMG S-19264T (=DSM 44701T), isolated from a smear-ripened cheese.</title>
        <authorList>
            <consortium name="US DOE Joint Genome Institute (JGI-PGF)"/>
            <person name="Walter F."/>
            <person name="Albersmeier A."/>
            <person name="Kalinowski J."/>
            <person name="Ruckert C."/>
        </authorList>
    </citation>
    <scope>NUCLEOTIDE SEQUENCE</scope>
    <source>
        <strain evidence="5">CGMCC 1.15152</strain>
    </source>
</reference>
<accession>A0A916Y314</accession>
<dbReference type="Proteomes" id="UP000633205">
    <property type="component" value="Unassembled WGS sequence"/>
</dbReference>